<dbReference type="InterPro" id="IPR044730">
    <property type="entry name" value="RNase_H-like_dom_plant"/>
</dbReference>
<evidence type="ECO:0000313" key="4">
    <source>
        <dbReference type="Proteomes" id="UP000077755"/>
    </source>
</evidence>
<evidence type="ECO:0000259" key="2">
    <source>
        <dbReference type="Pfam" id="PF13966"/>
    </source>
</evidence>
<dbReference type="Pfam" id="PF13456">
    <property type="entry name" value="RVT_3"/>
    <property type="match status" value="1"/>
</dbReference>
<name>A0AAF0W2E0_DAUCS</name>
<protein>
    <recommendedName>
        <fullName evidence="5">RNase H type-1 domain-containing protein</fullName>
    </recommendedName>
</protein>
<dbReference type="GO" id="GO:0003676">
    <property type="term" value="F:nucleic acid binding"/>
    <property type="evidence" value="ECO:0007669"/>
    <property type="project" value="InterPro"/>
</dbReference>
<dbReference type="InterPro" id="IPR036397">
    <property type="entry name" value="RNaseH_sf"/>
</dbReference>
<dbReference type="InterPro" id="IPR026960">
    <property type="entry name" value="RVT-Znf"/>
</dbReference>
<evidence type="ECO:0008006" key="5">
    <source>
        <dbReference type="Google" id="ProtNLM"/>
    </source>
</evidence>
<dbReference type="InterPro" id="IPR012337">
    <property type="entry name" value="RNaseH-like_sf"/>
</dbReference>
<dbReference type="Pfam" id="PF13966">
    <property type="entry name" value="zf-RVT"/>
    <property type="match status" value="1"/>
</dbReference>
<proteinExistence type="predicted"/>
<organism evidence="3 4">
    <name type="scientific">Daucus carota subsp. sativus</name>
    <name type="common">Carrot</name>
    <dbReference type="NCBI Taxonomy" id="79200"/>
    <lineage>
        <taxon>Eukaryota</taxon>
        <taxon>Viridiplantae</taxon>
        <taxon>Streptophyta</taxon>
        <taxon>Embryophyta</taxon>
        <taxon>Tracheophyta</taxon>
        <taxon>Spermatophyta</taxon>
        <taxon>Magnoliopsida</taxon>
        <taxon>eudicotyledons</taxon>
        <taxon>Gunneridae</taxon>
        <taxon>Pentapetalae</taxon>
        <taxon>asterids</taxon>
        <taxon>campanulids</taxon>
        <taxon>Apiales</taxon>
        <taxon>Apiaceae</taxon>
        <taxon>Apioideae</taxon>
        <taxon>Scandiceae</taxon>
        <taxon>Daucinae</taxon>
        <taxon>Daucus</taxon>
        <taxon>Daucus sect. Daucus</taxon>
    </lineage>
</organism>
<sequence length="520" mass="59512">MLSKWNFRWNSERQKSWNVWMRGKYGISAHESMTSTQHLNKLSESMKAIKKASEFPGLREKLSQDNFAWKLKNGKTILFWEDRWSGKSSIKDTHPKLYKLSTLKEISVSEVFECWKGNDISTSCQFWSRPLRPWEMEEASKIGDLVRTITLAKDKDEMIWAYTKKGLSLKAATDLLTCNSSPISWEFVWKLKVPNKVKIFLWKAHLGILPTRNFLALRNIKLSDSTTCPVCKLEGETTGHLLIECKMAKAVWTQMFSWWQINPVPPHEMSLMSIWQQSKQFSTRKARITWKVCVSAALWCIWLVRNQVVFRNMEVKMQSAISYFKQLAKEWCLANNLILQNAATWWSVNPMGVLTSSERAQLSNIMQVEEDLIGFTDGSCKTRGEFKFAGIGGNILNKKGNVIFSFSGPSSATTSFEAESQALEFLVKSFSNSDYKASNMVIYSDCLKLVHKVLEVTTAHCTDEKQDLREIFKGLKIRCAFIPSELNSEADFLAKKGAKSKHLTSCWITNCSGPFSQPKP</sequence>
<feature type="domain" description="Reverse transcriptase zinc-binding" evidence="2">
    <location>
        <begin position="183"/>
        <end position="252"/>
    </location>
</feature>
<evidence type="ECO:0000313" key="3">
    <source>
        <dbReference type="EMBL" id="WOG81816.1"/>
    </source>
</evidence>
<dbReference type="GO" id="GO:0004523">
    <property type="term" value="F:RNA-DNA hybrid ribonuclease activity"/>
    <property type="evidence" value="ECO:0007669"/>
    <property type="project" value="InterPro"/>
</dbReference>
<dbReference type="PANTHER" id="PTHR36617:SF15">
    <property type="entry name" value="REVERSE TRANSCRIPTASE ZINC-BINDING DOMAIN-CONTAINING PROTEIN"/>
    <property type="match status" value="1"/>
</dbReference>
<reference evidence="3" key="1">
    <citation type="journal article" date="2016" name="Nat. Genet.">
        <title>A high-quality carrot genome assembly provides new insights into carotenoid accumulation and asterid genome evolution.</title>
        <authorList>
            <person name="Iorizzo M."/>
            <person name="Ellison S."/>
            <person name="Senalik D."/>
            <person name="Zeng P."/>
            <person name="Satapoomin P."/>
            <person name="Huang J."/>
            <person name="Bowman M."/>
            <person name="Iovene M."/>
            <person name="Sanseverino W."/>
            <person name="Cavagnaro P."/>
            <person name="Yildiz M."/>
            <person name="Macko-Podgorni A."/>
            <person name="Moranska E."/>
            <person name="Grzebelus E."/>
            <person name="Grzebelus D."/>
            <person name="Ashrafi H."/>
            <person name="Zheng Z."/>
            <person name="Cheng S."/>
            <person name="Spooner D."/>
            <person name="Van Deynze A."/>
            <person name="Simon P."/>
        </authorList>
    </citation>
    <scope>NUCLEOTIDE SEQUENCE</scope>
    <source>
        <tissue evidence="3">Leaf</tissue>
    </source>
</reference>
<gene>
    <name evidence="3" type="ORF">DCAR_0100967</name>
</gene>
<dbReference type="KEGG" id="dcr:108217518"/>
<dbReference type="EMBL" id="CP093343">
    <property type="protein sequence ID" value="WOG81816.1"/>
    <property type="molecule type" value="Genomic_DNA"/>
</dbReference>
<keyword evidence="4" id="KW-1185">Reference proteome</keyword>
<dbReference type="AlphaFoldDB" id="A0AAF0W2E0"/>
<reference evidence="3" key="2">
    <citation type="submission" date="2022-03" db="EMBL/GenBank/DDBJ databases">
        <title>Draft title - Genomic analysis of global carrot germplasm unveils the trajectory of domestication and the origin of high carotenoid orange carrot.</title>
        <authorList>
            <person name="Iorizzo M."/>
            <person name="Ellison S."/>
            <person name="Senalik D."/>
            <person name="Macko-Podgorni A."/>
            <person name="Grzebelus D."/>
            <person name="Bostan H."/>
            <person name="Rolling W."/>
            <person name="Curaba J."/>
            <person name="Simon P."/>
        </authorList>
    </citation>
    <scope>NUCLEOTIDE SEQUENCE</scope>
    <source>
        <tissue evidence="3">Leaf</tissue>
    </source>
</reference>
<dbReference type="InterPro" id="IPR002156">
    <property type="entry name" value="RNaseH_domain"/>
</dbReference>
<dbReference type="SUPFAM" id="SSF53098">
    <property type="entry name" value="Ribonuclease H-like"/>
    <property type="match status" value="1"/>
</dbReference>
<dbReference type="Proteomes" id="UP000077755">
    <property type="component" value="Chromosome 1"/>
</dbReference>
<dbReference type="Gene3D" id="3.30.420.10">
    <property type="entry name" value="Ribonuclease H-like superfamily/Ribonuclease H"/>
    <property type="match status" value="1"/>
</dbReference>
<feature type="domain" description="RNase H type-1" evidence="1">
    <location>
        <begin position="377"/>
        <end position="496"/>
    </location>
</feature>
<evidence type="ECO:0000259" key="1">
    <source>
        <dbReference type="Pfam" id="PF13456"/>
    </source>
</evidence>
<accession>A0AAF0W2E0</accession>
<dbReference type="PANTHER" id="PTHR36617">
    <property type="entry name" value="PROTEIN, PUTATIVE-RELATED"/>
    <property type="match status" value="1"/>
</dbReference>
<dbReference type="CDD" id="cd06222">
    <property type="entry name" value="RNase_H_like"/>
    <property type="match status" value="1"/>
</dbReference>